<sequence length="306" mass="33984">MLNRLELMRIFCATAEASSFKEAAARLATSPQSITRAIKELETLFGEPLFYRNTRQMRITEFGEHLAARAREAVTGIDDLFLTSGRQRQQDIGGIVRITAPIVIGRHFLLPILSEIAQKYPQITIDLRLSDAHSDVVEQQIDIGVRVGFLRDSSFVARSLSKVSFLVVATPELVAKTGIPATLQELNDLPTIALADKSSGKHWPWFFADGQQLTLKSPSFITDDSELEVALALNGTGFAQLGSPFAIPHLQSGRLVSVLDEFIAPSWNLYVYRPRRGPVPDRIRLVYDKIAQALSDPALFPTQRLD</sequence>
<gene>
    <name evidence="6" type="ORF">SAMN05192560_1201</name>
</gene>
<dbReference type="SUPFAM" id="SSF46785">
    <property type="entry name" value="Winged helix' DNA-binding domain"/>
    <property type="match status" value="1"/>
</dbReference>
<dbReference type="Gene3D" id="1.10.10.10">
    <property type="entry name" value="Winged helix-like DNA-binding domain superfamily/Winged helix DNA-binding domain"/>
    <property type="match status" value="1"/>
</dbReference>
<feature type="domain" description="HTH lysR-type" evidence="5">
    <location>
        <begin position="1"/>
        <end position="60"/>
    </location>
</feature>
<evidence type="ECO:0000256" key="2">
    <source>
        <dbReference type="ARBA" id="ARBA00023015"/>
    </source>
</evidence>
<accession>A0A238ZCK2</accession>
<dbReference type="InterPro" id="IPR036388">
    <property type="entry name" value="WH-like_DNA-bd_sf"/>
</dbReference>
<dbReference type="AlphaFoldDB" id="A0A238ZCK2"/>
<evidence type="ECO:0000256" key="3">
    <source>
        <dbReference type="ARBA" id="ARBA00023125"/>
    </source>
</evidence>
<dbReference type="EMBL" id="FZOA01000004">
    <property type="protein sequence ID" value="SNR80812.1"/>
    <property type="molecule type" value="Genomic_DNA"/>
</dbReference>
<dbReference type="InterPro" id="IPR036390">
    <property type="entry name" value="WH_DNA-bd_sf"/>
</dbReference>
<evidence type="ECO:0000256" key="1">
    <source>
        <dbReference type="ARBA" id="ARBA00009437"/>
    </source>
</evidence>
<proteinExistence type="inferred from homology"/>
<dbReference type="SUPFAM" id="SSF53850">
    <property type="entry name" value="Periplasmic binding protein-like II"/>
    <property type="match status" value="1"/>
</dbReference>
<dbReference type="OrthoDB" id="8523827at2"/>
<dbReference type="PANTHER" id="PTHR30537">
    <property type="entry name" value="HTH-TYPE TRANSCRIPTIONAL REGULATOR"/>
    <property type="match status" value="1"/>
</dbReference>
<dbReference type="GO" id="GO:0003700">
    <property type="term" value="F:DNA-binding transcription factor activity"/>
    <property type="evidence" value="ECO:0007669"/>
    <property type="project" value="InterPro"/>
</dbReference>
<dbReference type="Gene3D" id="3.40.190.290">
    <property type="match status" value="1"/>
</dbReference>
<dbReference type="Pfam" id="PF03466">
    <property type="entry name" value="LysR_substrate"/>
    <property type="match status" value="1"/>
</dbReference>
<dbReference type="Pfam" id="PF00126">
    <property type="entry name" value="HTH_1"/>
    <property type="match status" value="1"/>
</dbReference>
<keyword evidence="3 6" id="KW-0238">DNA-binding</keyword>
<dbReference type="InterPro" id="IPR058163">
    <property type="entry name" value="LysR-type_TF_proteobact-type"/>
</dbReference>
<dbReference type="GO" id="GO:0003677">
    <property type="term" value="F:DNA binding"/>
    <property type="evidence" value="ECO:0007669"/>
    <property type="project" value="UniProtKB-KW"/>
</dbReference>
<dbReference type="Proteomes" id="UP000198305">
    <property type="component" value="Unassembled WGS sequence"/>
</dbReference>
<comment type="similarity">
    <text evidence="1">Belongs to the LysR transcriptional regulatory family.</text>
</comment>
<evidence type="ECO:0000313" key="6">
    <source>
        <dbReference type="EMBL" id="SNR80812.1"/>
    </source>
</evidence>
<keyword evidence="7" id="KW-1185">Reference proteome</keyword>
<evidence type="ECO:0000259" key="5">
    <source>
        <dbReference type="PROSITE" id="PS50931"/>
    </source>
</evidence>
<dbReference type="InterPro" id="IPR000847">
    <property type="entry name" value="LysR_HTH_N"/>
</dbReference>
<dbReference type="PROSITE" id="PS50931">
    <property type="entry name" value="HTH_LYSR"/>
    <property type="match status" value="1"/>
</dbReference>
<keyword evidence="4" id="KW-0804">Transcription</keyword>
<dbReference type="InterPro" id="IPR005119">
    <property type="entry name" value="LysR_subst-bd"/>
</dbReference>
<reference evidence="7" key="1">
    <citation type="submission" date="2017-06" db="EMBL/GenBank/DDBJ databases">
        <authorList>
            <person name="Varghese N."/>
            <person name="Submissions S."/>
        </authorList>
    </citation>
    <scope>NUCLEOTIDE SEQUENCE [LARGE SCALE GENOMIC DNA]</scope>
    <source>
        <strain evidence="7">Ca-68</strain>
    </source>
</reference>
<dbReference type="CDD" id="cd08422">
    <property type="entry name" value="PBP2_CrgA_like"/>
    <property type="match status" value="1"/>
</dbReference>
<keyword evidence="2" id="KW-0805">Transcription regulation</keyword>
<protein>
    <submittedName>
        <fullName evidence="6">DNA-binding transcriptional regulator, LysR family</fullName>
    </submittedName>
</protein>
<name>A0A238ZCK2_9PROT</name>
<organism evidence="6 7">
    <name type="scientific">Methylobacillus rhizosphaerae</name>
    <dbReference type="NCBI Taxonomy" id="551994"/>
    <lineage>
        <taxon>Bacteria</taxon>
        <taxon>Pseudomonadati</taxon>
        <taxon>Pseudomonadota</taxon>
        <taxon>Betaproteobacteria</taxon>
        <taxon>Nitrosomonadales</taxon>
        <taxon>Methylophilaceae</taxon>
        <taxon>Methylobacillus</taxon>
    </lineage>
</organism>
<evidence type="ECO:0000256" key="4">
    <source>
        <dbReference type="ARBA" id="ARBA00023163"/>
    </source>
</evidence>
<evidence type="ECO:0000313" key="7">
    <source>
        <dbReference type="Proteomes" id="UP000198305"/>
    </source>
</evidence>
<dbReference type="PANTHER" id="PTHR30537:SF5">
    <property type="entry name" value="HTH-TYPE TRANSCRIPTIONAL ACTIVATOR TTDR-RELATED"/>
    <property type="match status" value="1"/>
</dbReference>